<dbReference type="Proteomes" id="UP000827092">
    <property type="component" value="Unassembled WGS sequence"/>
</dbReference>
<evidence type="ECO:0000313" key="2">
    <source>
        <dbReference type="EMBL" id="KAG8191009.1"/>
    </source>
</evidence>
<comment type="caution">
    <text evidence="2">The sequence shown here is derived from an EMBL/GenBank/DDBJ whole genome shotgun (WGS) entry which is preliminary data.</text>
</comment>
<evidence type="ECO:0000259" key="1">
    <source>
        <dbReference type="PROSITE" id="PS51019"/>
    </source>
</evidence>
<protein>
    <recommendedName>
        <fullName evidence="1">Reelin domain-containing protein</fullName>
    </recommendedName>
</protein>
<dbReference type="CDD" id="cd08544">
    <property type="entry name" value="Reeler"/>
    <property type="match status" value="1"/>
</dbReference>
<reference evidence="2 3" key="1">
    <citation type="journal article" date="2022" name="Nat. Ecol. Evol.">
        <title>A masculinizing supergene underlies an exaggerated male reproductive morph in a spider.</title>
        <authorList>
            <person name="Hendrickx F."/>
            <person name="De Corte Z."/>
            <person name="Sonet G."/>
            <person name="Van Belleghem S.M."/>
            <person name="Kostlbacher S."/>
            <person name="Vangestel C."/>
        </authorList>
    </citation>
    <scope>NUCLEOTIDE SEQUENCE [LARGE SCALE GENOMIC DNA]</scope>
    <source>
        <strain evidence="2">W744_W776</strain>
    </source>
</reference>
<evidence type="ECO:0000313" key="3">
    <source>
        <dbReference type="Proteomes" id="UP000827092"/>
    </source>
</evidence>
<dbReference type="PANTHER" id="PTHR45828:SF40">
    <property type="entry name" value="REELIN DOMAIN-CONTAINING PROTEIN"/>
    <property type="match status" value="1"/>
</dbReference>
<dbReference type="InterPro" id="IPR042307">
    <property type="entry name" value="Reeler_sf"/>
</dbReference>
<dbReference type="PANTHER" id="PTHR45828">
    <property type="entry name" value="CYTOCHROME B561/FERRIC REDUCTASE TRANSMEMBRANE"/>
    <property type="match status" value="1"/>
</dbReference>
<dbReference type="Pfam" id="PF02014">
    <property type="entry name" value="Reeler"/>
    <property type="match status" value="1"/>
</dbReference>
<dbReference type="AlphaFoldDB" id="A0AAV6V309"/>
<dbReference type="GO" id="GO:0016020">
    <property type="term" value="C:membrane"/>
    <property type="evidence" value="ECO:0007669"/>
    <property type="project" value="TreeGrafter"/>
</dbReference>
<dbReference type="PROSITE" id="PS51019">
    <property type="entry name" value="REELIN"/>
    <property type="match status" value="1"/>
</dbReference>
<dbReference type="EMBL" id="JAFNEN010000169">
    <property type="protein sequence ID" value="KAG8191009.1"/>
    <property type="molecule type" value="Genomic_DNA"/>
</dbReference>
<sequence>MLLVGVVGAWPSGAPSKACDSLMPQHGANRPQSARSAPYTLVQSTDSYRPGDQVIVYVRGSVPFKGLLIQAFDPRTNATLGEWVEGGGLKQLAECAAMSHADNRDKKAATLVWRAPTQHGNVRFRGTVVQQFNTFYHGLSATVQKV</sequence>
<feature type="domain" description="Reelin" evidence="1">
    <location>
        <begin position="4"/>
        <end position="146"/>
    </location>
</feature>
<dbReference type="Gene3D" id="2.60.40.4060">
    <property type="entry name" value="Reeler domain"/>
    <property type="match status" value="1"/>
</dbReference>
<accession>A0AAV6V309</accession>
<proteinExistence type="predicted"/>
<gene>
    <name evidence="2" type="ORF">JTE90_010867</name>
</gene>
<organism evidence="2 3">
    <name type="scientific">Oedothorax gibbosus</name>
    <dbReference type="NCBI Taxonomy" id="931172"/>
    <lineage>
        <taxon>Eukaryota</taxon>
        <taxon>Metazoa</taxon>
        <taxon>Ecdysozoa</taxon>
        <taxon>Arthropoda</taxon>
        <taxon>Chelicerata</taxon>
        <taxon>Arachnida</taxon>
        <taxon>Araneae</taxon>
        <taxon>Araneomorphae</taxon>
        <taxon>Entelegynae</taxon>
        <taxon>Araneoidea</taxon>
        <taxon>Linyphiidae</taxon>
        <taxon>Erigoninae</taxon>
        <taxon>Oedothorax</taxon>
    </lineage>
</organism>
<dbReference type="InterPro" id="IPR051237">
    <property type="entry name" value="Ferric-chelate_Red/DefProt"/>
</dbReference>
<keyword evidence="3" id="KW-1185">Reference proteome</keyword>
<name>A0AAV6V309_9ARAC</name>
<dbReference type="InterPro" id="IPR002861">
    <property type="entry name" value="Reeler_dom"/>
</dbReference>